<proteinExistence type="predicted"/>
<name>A0ABT3EKS4_9FLAO</name>
<dbReference type="EMBL" id="JAPCIO010000014">
    <property type="protein sequence ID" value="MCW1149181.1"/>
    <property type="molecule type" value="Genomic_DNA"/>
</dbReference>
<evidence type="ECO:0000313" key="1">
    <source>
        <dbReference type="EMBL" id="MCW1149181.1"/>
    </source>
</evidence>
<keyword evidence="2" id="KW-1185">Reference proteome</keyword>
<protein>
    <submittedName>
        <fullName evidence="1">Uncharacterized protein</fullName>
    </submittedName>
</protein>
<accession>A0ABT3EKS4</accession>
<reference evidence="1" key="1">
    <citation type="submission" date="2022-10" db="EMBL/GenBank/DDBJ databases">
        <title>Flavobacterium sp. nov., a bacterium isolated from lake sediment.</title>
        <authorList>
            <person name="Qu J.-H."/>
        </authorList>
    </citation>
    <scope>NUCLEOTIDE SEQUENCE</scope>
    <source>
        <strain evidence="1">TH16-21</strain>
    </source>
</reference>
<dbReference type="RefSeq" id="WP_264369864.1">
    <property type="nucleotide sequence ID" value="NZ_JAPCIO010000014.1"/>
</dbReference>
<gene>
    <name evidence="1" type="ORF">OJ995_13205</name>
</gene>
<sequence length="52" mass="5863">MSKFGFSFSLLRLLGITGMKQSFARKTGVPTTRGGLERKLGNMLIRSIFRKK</sequence>
<dbReference type="Proteomes" id="UP001165677">
    <property type="component" value="Unassembled WGS sequence"/>
</dbReference>
<evidence type="ECO:0000313" key="2">
    <source>
        <dbReference type="Proteomes" id="UP001165677"/>
    </source>
</evidence>
<comment type="caution">
    <text evidence="1">The sequence shown here is derived from an EMBL/GenBank/DDBJ whole genome shotgun (WGS) entry which is preliminary data.</text>
</comment>
<organism evidence="1 2">
    <name type="scientific">Flavobacterium lacisediminis</name>
    <dbReference type="NCBI Taxonomy" id="2989705"/>
    <lineage>
        <taxon>Bacteria</taxon>
        <taxon>Pseudomonadati</taxon>
        <taxon>Bacteroidota</taxon>
        <taxon>Flavobacteriia</taxon>
        <taxon>Flavobacteriales</taxon>
        <taxon>Flavobacteriaceae</taxon>
        <taxon>Flavobacterium</taxon>
    </lineage>
</organism>